<accession>A0AAV4ER65</accession>
<evidence type="ECO:0000313" key="3">
    <source>
        <dbReference type="Proteomes" id="UP000762676"/>
    </source>
</evidence>
<evidence type="ECO:0000256" key="1">
    <source>
        <dbReference type="SAM" id="MobiDB-lite"/>
    </source>
</evidence>
<sequence>MSGQLNDAILMLHAPDGSSWAKFMLTRLEHPQYEIRSISRDLTILEGPPEEDDDDEKAQGDETDGNQDTQREDIYLNTADILSQRASAEKKNAEDDNNNTSPAQTHKTSGSSDSSGPGDDAPAAGSASNVADAEPSASVVTLTESSSTEDCILYSRACIIFLSPEIIENECPFPIDISCLNPRSTVFLFLGVEIQEVRQFFGPSKSDIVFKCLCSHIDASEASICDALVQIVNAYEDTGGSSSLSGGSDLQDFDPDDASCGGVYATPSSVQLNRVERVFPRDLTGVSVLRAKSRVDIILLLLQKESLTTSSP</sequence>
<organism evidence="2 3">
    <name type="scientific">Elysia marginata</name>
    <dbReference type="NCBI Taxonomy" id="1093978"/>
    <lineage>
        <taxon>Eukaryota</taxon>
        <taxon>Metazoa</taxon>
        <taxon>Spiralia</taxon>
        <taxon>Lophotrochozoa</taxon>
        <taxon>Mollusca</taxon>
        <taxon>Gastropoda</taxon>
        <taxon>Heterobranchia</taxon>
        <taxon>Euthyneura</taxon>
        <taxon>Panpulmonata</taxon>
        <taxon>Sacoglossa</taxon>
        <taxon>Placobranchoidea</taxon>
        <taxon>Plakobranchidae</taxon>
        <taxon>Elysia</taxon>
    </lineage>
</organism>
<feature type="region of interest" description="Disordered" evidence="1">
    <location>
        <begin position="39"/>
        <end position="133"/>
    </location>
</feature>
<dbReference type="EMBL" id="BMAT01010941">
    <property type="protein sequence ID" value="GFR63622.1"/>
    <property type="molecule type" value="Genomic_DNA"/>
</dbReference>
<dbReference type="AlphaFoldDB" id="A0AAV4ER65"/>
<keyword evidence="3" id="KW-1185">Reference proteome</keyword>
<reference evidence="2 3" key="1">
    <citation type="journal article" date="2021" name="Elife">
        <title>Chloroplast acquisition without the gene transfer in kleptoplastic sea slugs, Plakobranchus ocellatus.</title>
        <authorList>
            <person name="Maeda T."/>
            <person name="Takahashi S."/>
            <person name="Yoshida T."/>
            <person name="Shimamura S."/>
            <person name="Takaki Y."/>
            <person name="Nagai Y."/>
            <person name="Toyoda A."/>
            <person name="Suzuki Y."/>
            <person name="Arimoto A."/>
            <person name="Ishii H."/>
            <person name="Satoh N."/>
            <person name="Nishiyama T."/>
            <person name="Hasebe M."/>
            <person name="Maruyama T."/>
            <person name="Minagawa J."/>
            <person name="Obokata J."/>
            <person name="Shigenobu S."/>
        </authorList>
    </citation>
    <scope>NUCLEOTIDE SEQUENCE [LARGE SCALE GENOMIC DNA]</scope>
</reference>
<evidence type="ECO:0008006" key="4">
    <source>
        <dbReference type="Google" id="ProtNLM"/>
    </source>
</evidence>
<comment type="caution">
    <text evidence="2">The sequence shown here is derived from an EMBL/GenBank/DDBJ whole genome shotgun (WGS) entry which is preliminary data.</text>
</comment>
<feature type="compositionally biased region" description="Polar residues" evidence="1">
    <location>
        <begin position="98"/>
        <end position="108"/>
    </location>
</feature>
<dbReference type="Proteomes" id="UP000762676">
    <property type="component" value="Unassembled WGS sequence"/>
</dbReference>
<name>A0AAV4ER65_9GAST</name>
<feature type="compositionally biased region" description="Acidic residues" evidence="1">
    <location>
        <begin position="48"/>
        <end position="65"/>
    </location>
</feature>
<protein>
    <recommendedName>
        <fullName evidence="4">DBB domain-containing protein</fullName>
    </recommendedName>
</protein>
<evidence type="ECO:0000313" key="2">
    <source>
        <dbReference type="EMBL" id="GFR63622.1"/>
    </source>
</evidence>
<proteinExistence type="predicted"/>
<feature type="compositionally biased region" description="Low complexity" evidence="1">
    <location>
        <begin position="109"/>
        <end position="128"/>
    </location>
</feature>
<gene>
    <name evidence="2" type="ORF">ElyMa_005487100</name>
</gene>